<feature type="region of interest" description="Disordered" evidence="1">
    <location>
        <begin position="802"/>
        <end position="850"/>
    </location>
</feature>
<organism evidence="2 3">
    <name type="scientific">Photinus pyralis</name>
    <name type="common">Common eastern firefly</name>
    <name type="synonym">Lampyris pyralis</name>
    <dbReference type="NCBI Taxonomy" id="7054"/>
    <lineage>
        <taxon>Eukaryota</taxon>
        <taxon>Metazoa</taxon>
        <taxon>Ecdysozoa</taxon>
        <taxon>Arthropoda</taxon>
        <taxon>Hexapoda</taxon>
        <taxon>Insecta</taxon>
        <taxon>Pterygota</taxon>
        <taxon>Neoptera</taxon>
        <taxon>Endopterygota</taxon>
        <taxon>Coleoptera</taxon>
        <taxon>Polyphaga</taxon>
        <taxon>Elateriformia</taxon>
        <taxon>Elateroidea</taxon>
        <taxon>Lampyridae</taxon>
        <taxon>Lampyrinae</taxon>
        <taxon>Photinus</taxon>
    </lineage>
</organism>
<feature type="compositionally biased region" description="Low complexity" evidence="1">
    <location>
        <begin position="1085"/>
        <end position="1098"/>
    </location>
</feature>
<feature type="region of interest" description="Disordered" evidence="1">
    <location>
        <begin position="1070"/>
        <end position="1143"/>
    </location>
</feature>
<dbReference type="OrthoDB" id="6784177at2759"/>
<comment type="caution">
    <text evidence="2">The sequence shown here is derived from an EMBL/GenBank/DDBJ whole genome shotgun (WGS) entry which is preliminary data.</text>
</comment>
<proteinExistence type="predicted"/>
<evidence type="ECO:0000256" key="1">
    <source>
        <dbReference type="SAM" id="MobiDB-lite"/>
    </source>
</evidence>
<evidence type="ECO:0000313" key="2">
    <source>
        <dbReference type="EMBL" id="KAB0801632.1"/>
    </source>
</evidence>
<feature type="compositionally biased region" description="Polar residues" evidence="1">
    <location>
        <begin position="1075"/>
        <end position="1084"/>
    </location>
</feature>
<dbReference type="EMBL" id="VVIM01000002">
    <property type="protein sequence ID" value="KAB0801632.1"/>
    <property type="molecule type" value="Genomic_DNA"/>
</dbReference>
<name>A0A5N4AW94_PHOPY</name>
<reference evidence="2 3" key="1">
    <citation type="journal article" date="2018" name="Elife">
        <title>Firefly genomes illuminate parallel origins of bioluminescence in beetles.</title>
        <authorList>
            <person name="Fallon T.R."/>
            <person name="Lower S.E."/>
            <person name="Chang C.H."/>
            <person name="Bessho-Uehara M."/>
            <person name="Martin G.J."/>
            <person name="Bewick A.J."/>
            <person name="Behringer M."/>
            <person name="Debat H.J."/>
            <person name="Wong I."/>
            <person name="Day J.C."/>
            <person name="Suvorov A."/>
            <person name="Silva C.J."/>
            <person name="Stanger-Hall K.F."/>
            <person name="Hall D.W."/>
            <person name="Schmitz R.J."/>
            <person name="Nelson D.R."/>
            <person name="Lewis S.M."/>
            <person name="Shigenobu S."/>
            <person name="Bybee S.M."/>
            <person name="Larracuente A.M."/>
            <person name="Oba Y."/>
            <person name="Weng J.K."/>
        </authorList>
    </citation>
    <scope>NUCLEOTIDE SEQUENCE [LARGE SCALE GENOMIC DNA]</scope>
    <source>
        <strain evidence="2">1611_PpyrPB1</strain>
        <tissue evidence="2">Whole body</tissue>
    </source>
</reference>
<dbReference type="InParanoid" id="A0A5N4AW94"/>
<sequence>MQNLGKDICLKIDEAVQDTINFLLSVTQSNINQTAFKLIRQITCKRKNKVKGTLHGKSLELMKEPSDVSILLPHKSADVLDAWKTLAPTTTLARRNFRSSVLEIDDHDIVVVLDTTKPSTEYKYPIPKPTYGSQRLDIDLSEVSLKITLLPPTAPKEVSDDSLYLNDRYLTTEINKEYNKIMHIETIFNSPNRIINIGNCEEADNKEQEGVAPEEIMEHSSVAFEDVGASNHMTTIPDPVNSPNKSPFFIIHEKNNNTPSVVNPLEVSYIDAHEFSSICDRTNDANERYLCSLGNNNFIDSGIDVNNSIISKNSIHLNCDEVKAGLDFPLSSAFRNDNDLILIADPNYDCISKGDNNQSVREFIFSNNCTDQTVSTDTFCQHSNTANGQPDDREFIYNNHNVYMGASHTNDSSESLSISLNLKGATKNDNSCAYEMVSGPFTNIDTNTPASFDCVEFSCNNSLSIICECNNNIDIHYDYEVFPEYLLPSGVSEIISSDDIPTENDNCINSVVADGVFILNSEQHFLETDIQKINEVHDFCPEFMHVEELFPGDELPQTDQLVPSQPLLNVDPFGCATNGNTDICTGTTDPGCSLLESDNGNMNTNDDVPMLVGINSNKIILSEITPENNIPESSVDSKLSSIMEIDVNQGLSLPADIIKSPQLESSTVSPIPVNPQLVRVLLVDFIKYPFHSELPKYLLHDARKEVSHHDLLIETEVSSNNTEASTLPLSSDPEITTPDLFIETESNNTEASKLPLRSDPENTIPDLFIEPEVLSHNTETSDLPIPSDLGITNKDLFIKTEVPSNNTEGSNFPLPSNNETSNFSLPSNTETSNFPLPSDTEASNFSLPSDPQIMNQDLFIETEVPSNNIEASNFPLPSDPEISDQNVFIDTEASNLPLSPDFEIIDQDLLIETEVPSNNTEASNLPLSPDFEIIDQDLFIETEVSSNNTEATNLPLPFDSEITCPKIYNDPSVSSDPKLTKADPLTSLDFAKAKQTLSARQCSQNCANIFCAHKPGSHITSLDIDSQIRQDAITSSQKHIEPESESGFIIFGGSNDQLSFLEETSGKESKLPFECNSSQNKQIPNSTTNSSRSSNVTVIKQQEQSKTGVKRSAEPDNSQNKRQKSEKTHKSESKTANHTSCSNNKSRWPLYNFSKPADCFQAVENAWDGLPLPDPHENLTTRYHDIPPNFYTNFSIAGSDFRTIDCLCIYEMQIEKVERKIRDIEYNLDQFSFNWSYRCIRQNLNELERLRSIRTKLSSACEEAHRFYAYYRNRRTGWSAWQISEYQKNEMEHILRNAIDMYPSYYGTV</sequence>
<dbReference type="Proteomes" id="UP000327044">
    <property type="component" value="Unassembled WGS sequence"/>
</dbReference>
<feature type="compositionally biased region" description="Basic and acidic residues" evidence="1">
    <location>
        <begin position="1123"/>
        <end position="1135"/>
    </location>
</feature>
<protein>
    <submittedName>
        <fullName evidence="2">Uncharacterized protein</fullName>
    </submittedName>
</protein>
<accession>A0A5N4AW94</accession>
<evidence type="ECO:0000313" key="3">
    <source>
        <dbReference type="Proteomes" id="UP000327044"/>
    </source>
</evidence>
<keyword evidence="3" id="KW-1185">Reference proteome</keyword>
<gene>
    <name evidence="2" type="ORF">PPYR_03818</name>
</gene>